<evidence type="ECO:0000313" key="2">
    <source>
        <dbReference type="EMBL" id="KAK4173638.1"/>
    </source>
</evidence>
<reference evidence="2" key="2">
    <citation type="submission" date="2023-05" db="EMBL/GenBank/DDBJ databases">
        <authorList>
            <consortium name="Lawrence Berkeley National Laboratory"/>
            <person name="Steindorff A."/>
            <person name="Hensen N."/>
            <person name="Bonometti L."/>
            <person name="Westerberg I."/>
            <person name="Brannstrom I.O."/>
            <person name="Guillou S."/>
            <person name="Cros-Aarteil S."/>
            <person name="Calhoun S."/>
            <person name="Haridas S."/>
            <person name="Kuo A."/>
            <person name="Mondo S."/>
            <person name="Pangilinan J."/>
            <person name="Riley R."/>
            <person name="Labutti K."/>
            <person name="Andreopoulos B."/>
            <person name="Lipzen A."/>
            <person name="Chen C."/>
            <person name="Yanf M."/>
            <person name="Daum C."/>
            <person name="Ng V."/>
            <person name="Clum A."/>
            <person name="Ohm R."/>
            <person name="Martin F."/>
            <person name="Silar P."/>
            <person name="Natvig D."/>
            <person name="Lalanne C."/>
            <person name="Gautier V."/>
            <person name="Ament-Velasquez S.L."/>
            <person name="Kruys A."/>
            <person name="Hutchinson M.I."/>
            <person name="Powell A.J."/>
            <person name="Barry K."/>
            <person name="Miller A.N."/>
            <person name="Grigoriev I.V."/>
            <person name="Debuchy R."/>
            <person name="Gladieux P."/>
            <person name="Thoren M.H."/>
            <person name="Johannesson H."/>
        </authorList>
    </citation>
    <scope>NUCLEOTIDE SEQUENCE</scope>
    <source>
        <strain evidence="2">CBS 892.96</strain>
    </source>
</reference>
<feature type="region of interest" description="Disordered" evidence="1">
    <location>
        <begin position="706"/>
        <end position="732"/>
    </location>
</feature>
<feature type="compositionally biased region" description="Low complexity" evidence="1">
    <location>
        <begin position="509"/>
        <end position="522"/>
    </location>
</feature>
<evidence type="ECO:0000256" key="1">
    <source>
        <dbReference type="SAM" id="MobiDB-lite"/>
    </source>
</evidence>
<dbReference type="AlphaFoldDB" id="A0AAN6W2B7"/>
<name>A0AAN6W2B7_9PEZI</name>
<comment type="caution">
    <text evidence="2">The sequence shown here is derived from an EMBL/GenBank/DDBJ whole genome shotgun (WGS) entry which is preliminary data.</text>
</comment>
<dbReference type="InterPro" id="IPR027796">
    <property type="entry name" value="OTT_1508_deam-like"/>
</dbReference>
<feature type="compositionally biased region" description="Polar residues" evidence="1">
    <location>
        <begin position="706"/>
        <end position="716"/>
    </location>
</feature>
<keyword evidence="3" id="KW-1185">Reference proteome</keyword>
<dbReference type="Proteomes" id="UP001302321">
    <property type="component" value="Unassembled WGS sequence"/>
</dbReference>
<feature type="region of interest" description="Disordered" evidence="1">
    <location>
        <begin position="626"/>
        <end position="680"/>
    </location>
</feature>
<evidence type="ECO:0000313" key="3">
    <source>
        <dbReference type="Proteomes" id="UP001302321"/>
    </source>
</evidence>
<accession>A0AAN6W2B7</accession>
<protein>
    <submittedName>
        <fullName evidence="2">Uncharacterized protein</fullName>
    </submittedName>
</protein>
<feature type="region of interest" description="Disordered" evidence="1">
    <location>
        <begin position="477"/>
        <end position="568"/>
    </location>
</feature>
<dbReference type="Pfam" id="PF14441">
    <property type="entry name" value="OTT_1508_deam"/>
    <property type="match status" value="1"/>
</dbReference>
<feature type="compositionally biased region" description="Low complexity" evidence="1">
    <location>
        <begin position="554"/>
        <end position="568"/>
    </location>
</feature>
<feature type="compositionally biased region" description="Basic residues" evidence="1">
    <location>
        <begin position="489"/>
        <end position="498"/>
    </location>
</feature>
<feature type="compositionally biased region" description="Pro residues" evidence="1">
    <location>
        <begin position="499"/>
        <end position="508"/>
    </location>
</feature>
<feature type="region of interest" description="Disordered" evidence="1">
    <location>
        <begin position="592"/>
        <end position="612"/>
    </location>
</feature>
<proteinExistence type="predicted"/>
<feature type="compositionally biased region" description="Polar residues" evidence="1">
    <location>
        <begin position="599"/>
        <end position="612"/>
    </location>
</feature>
<dbReference type="EMBL" id="MU866329">
    <property type="protein sequence ID" value="KAK4173638.1"/>
    <property type="molecule type" value="Genomic_DNA"/>
</dbReference>
<gene>
    <name evidence="2" type="ORF">QBC36DRAFT_194111</name>
</gene>
<feature type="compositionally biased region" description="Polar residues" evidence="1">
    <location>
        <begin position="532"/>
        <end position="550"/>
    </location>
</feature>
<reference evidence="2" key="1">
    <citation type="journal article" date="2023" name="Mol. Phylogenet. Evol.">
        <title>Genome-scale phylogeny and comparative genomics of the fungal order Sordariales.</title>
        <authorList>
            <person name="Hensen N."/>
            <person name="Bonometti L."/>
            <person name="Westerberg I."/>
            <person name="Brannstrom I.O."/>
            <person name="Guillou S."/>
            <person name="Cros-Aarteil S."/>
            <person name="Calhoun S."/>
            <person name="Haridas S."/>
            <person name="Kuo A."/>
            <person name="Mondo S."/>
            <person name="Pangilinan J."/>
            <person name="Riley R."/>
            <person name="LaButti K."/>
            <person name="Andreopoulos B."/>
            <person name="Lipzen A."/>
            <person name="Chen C."/>
            <person name="Yan M."/>
            <person name="Daum C."/>
            <person name="Ng V."/>
            <person name="Clum A."/>
            <person name="Steindorff A."/>
            <person name="Ohm R.A."/>
            <person name="Martin F."/>
            <person name="Silar P."/>
            <person name="Natvig D.O."/>
            <person name="Lalanne C."/>
            <person name="Gautier V."/>
            <person name="Ament-Velasquez S.L."/>
            <person name="Kruys A."/>
            <person name="Hutchinson M.I."/>
            <person name="Powell A.J."/>
            <person name="Barry K."/>
            <person name="Miller A.N."/>
            <person name="Grigoriev I.V."/>
            <person name="Debuchy R."/>
            <person name="Gladieux P."/>
            <person name="Hiltunen Thoren M."/>
            <person name="Johannesson H."/>
        </authorList>
    </citation>
    <scope>NUCLEOTIDE SEQUENCE</scope>
    <source>
        <strain evidence="2">CBS 892.96</strain>
    </source>
</reference>
<organism evidence="2 3">
    <name type="scientific">Triangularia setosa</name>
    <dbReference type="NCBI Taxonomy" id="2587417"/>
    <lineage>
        <taxon>Eukaryota</taxon>
        <taxon>Fungi</taxon>
        <taxon>Dikarya</taxon>
        <taxon>Ascomycota</taxon>
        <taxon>Pezizomycotina</taxon>
        <taxon>Sordariomycetes</taxon>
        <taxon>Sordariomycetidae</taxon>
        <taxon>Sordariales</taxon>
        <taxon>Podosporaceae</taxon>
        <taxon>Triangularia</taxon>
    </lineage>
</organism>
<sequence>MGEPNLPSAEAGRLYLACAEDIACISLISPSPGIRQDNSPNYVVSRPDSTRVLTLDAEAALTSTLAFLSGISDDRNHVIALVVEESLPQGEIRVVTAINKDCPESNDGILTEIKDGLQEILGGLSVAGNEPSNDLKSRILTAILVVCKRRLFSRIGVERDGVRNAKNMTFMASCTQNVINGVKRRHTADTKAFIKGAKHLVSLLNRLKNCRSSDLIETLRNIVWECSQLRKGTNFEKLFSGVTGAELDPGIRTSFVNRVAKIARYYESSHYLVELSERSGLFKRTEVVTVSLDASSFRRYQTMSSDSGLQTCLQRCHGSKPSPLDARTISRRIKKGPDQANAEFKKSVKMILDDSKIHAEVQLVAYYELFPSIKRPRVICSSKDACYLCNLFIQTHGMFHTPKTHGNLYTGWRIPPILALNGVHDQFDRTLQGQIRDTVLEYWKDPERTPRITRNENESTILPLAALISSLEGITPLAVEPPQAGPVQKPRKQRRRPPKQPLEQPPELPSELPQNLLPEQLPATPVIPEPSNWHTPQPSDSQVDSQNERSPGQKPSGKSTPTHPSSPSIPVFSLTSLVSLLAALPSPPILLKSSPKPTESTPTALNTPSISQEISPALANNSCRSIDQLDEPSIMKSYSSRKSTGKKPAAQEPQVNKANKSRVEESRSPPPSHVKGRAPKLTARNLKLFNQSQEFFDEQVETQKLTKSAASQTSTELAERRPRAPNQARSPSYFGRVPGLSGQEGKILLRRGKTTSVRVDGDSLLLPVYTTRKLDIFLERVDDCERRNWLARRGKAVKVNITWLDKKDCMGKRSVWGSNYHCLERLEKGVNVDGRSGEVVYLEQGGEVVVVDVVREGKGKRFGKGVW</sequence>